<organism evidence="1 2">
    <name type="scientific">Camellia lanceoleosa</name>
    <dbReference type="NCBI Taxonomy" id="1840588"/>
    <lineage>
        <taxon>Eukaryota</taxon>
        <taxon>Viridiplantae</taxon>
        <taxon>Streptophyta</taxon>
        <taxon>Embryophyta</taxon>
        <taxon>Tracheophyta</taxon>
        <taxon>Spermatophyta</taxon>
        <taxon>Magnoliopsida</taxon>
        <taxon>eudicotyledons</taxon>
        <taxon>Gunneridae</taxon>
        <taxon>Pentapetalae</taxon>
        <taxon>asterids</taxon>
        <taxon>Ericales</taxon>
        <taxon>Theaceae</taxon>
        <taxon>Camellia</taxon>
    </lineage>
</organism>
<protein>
    <submittedName>
        <fullName evidence="1">Eukaryotic peptide chain release factor subunit 1-1</fullName>
    </submittedName>
</protein>
<proteinExistence type="predicted"/>
<reference evidence="1 2" key="1">
    <citation type="journal article" date="2022" name="Plant J.">
        <title>Chromosome-level genome of Camellia lanceoleosa provides a valuable resource for understanding genome evolution and self-incompatibility.</title>
        <authorList>
            <person name="Gong W."/>
            <person name="Xiao S."/>
            <person name="Wang L."/>
            <person name="Liao Z."/>
            <person name="Chang Y."/>
            <person name="Mo W."/>
            <person name="Hu G."/>
            <person name="Li W."/>
            <person name="Zhao G."/>
            <person name="Zhu H."/>
            <person name="Hu X."/>
            <person name="Ji K."/>
            <person name="Xiang X."/>
            <person name="Song Q."/>
            <person name="Yuan D."/>
            <person name="Jin S."/>
            <person name="Zhang L."/>
        </authorList>
    </citation>
    <scope>NUCLEOTIDE SEQUENCE [LARGE SCALE GENOMIC DNA]</scope>
    <source>
        <strain evidence="1">SQ_2022a</strain>
    </source>
</reference>
<name>A0ACC0HLP7_9ERIC</name>
<comment type="caution">
    <text evidence="1">The sequence shown here is derived from an EMBL/GenBank/DDBJ whole genome shotgun (WGS) entry which is preliminary data.</text>
</comment>
<gene>
    <name evidence="1" type="ORF">LOK49_LG05G02914</name>
</gene>
<dbReference type="EMBL" id="CM045761">
    <property type="protein sequence ID" value="KAI8013467.1"/>
    <property type="molecule type" value="Genomic_DNA"/>
</dbReference>
<accession>A0ACC0HLP7</accession>
<evidence type="ECO:0000313" key="1">
    <source>
        <dbReference type="EMBL" id="KAI8013467.1"/>
    </source>
</evidence>
<keyword evidence="2" id="KW-1185">Reference proteome</keyword>
<evidence type="ECO:0000313" key="2">
    <source>
        <dbReference type="Proteomes" id="UP001060215"/>
    </source>
</evidence>
<dbReference type="Proteomes" id="UP001060215">
    <property type="component" value="Chromosome 4"/>
</dbReference>
<sequence>MPPRDQISRVTKMLGDEFGTASNIKSKVNCQSVLGAITLAQQRLTLYNKVPPDGLVLYTGTIMTEDGKEKKVTIEFEPFRPINASLYLGDNKFHTEALNELLESDDKFGLIVMNRNGTLFGTLSDNIREVLHKFSVDLPKKHRR</sequence>